<organism evidence="2 3">
    <name type="scientific">Triticum aestivum</name>
    <name type="common">Wheat</name>
    <dbReference type="NCBI Taxonomy" id="4565"/>
    <lineage>
        <taxon>Eukaryota</taxon>
        <taxon>Viridiplantae</taxon>
        <taxon>Streptophyta</taxon>
        <taxon>Embryophyta</taxon>
        <taxon>Tracheophyta</taxon>
        <taxon>Spermatophyta</taxon>
        <taxon>Magnoliopsida</taxon>
        <taxon>Liliopsida</taxon>
        <taxon>Poales</taxon>
        <taxon>Poaceae</taxon>
        <taxon>BOP clade</taxon>
        <taxon>Pooideae</taxon>
        <taxon>Triticodae</taxon>
        <taxon>Triticeae</taxon>
        <taxon>Triticinae</taxon>
        <taxon>Triticum</taxon>
    </lineage>
</organism>
<feature type="region of interest" description="Disordered" evidence="1">
    <location>
        <begin position="33"/>
        <end position="78"/>
    </location>
</feature>
<accession>A0A7H4LEL3</accession>
<proteinExistence type="predicted"/>
<dbReference type="AlphaFoldDB" id="A0A7H4LEL3"/>
<name>A0A7H4LEL3_WHEAT</name>
<dbReference type="EMBL" id="LS480641">
    <property type="protein sequence ID" value="SPT17051.1"/>
    <property type="molecule type" value="Genomic_DNA"/>
</dbReference>
<reference evidence="2 3" key="1">
    <citation type="submission" date="2018-05" db="EMBL/GenBank/DDBJ databases">
        <authorList>
            <person name="Thind KAUR A."/>
        </authorList>
    </citation>
    <scope>NUCLEOTIDE SEQUENCE [LARGE SCALE GENOMIC DNA]</scope>
</reference>
<feature type="compositionally biased region" description="Low complexity" evidence="1">
    <location>
        <begin position="68"/>
        <end position="78"/>
    </location>
</feature>
<dbReference type="Proteomes" id="UP000280104">
    <property type="component" value="Chromosome II"/>
</dbReference>
<feature type="compositionally biased region" description="Low complexity" evidence="1">
    <location>
        <begin position="39"/>
        <end position="60"/>
    </location>
</feature>
<evidence type="ECO:0000313" key="3">
    <source>
        <dbReference type="Proteomes" id="UP000280104"/>
    </source>
</evidence>
<gene>
    <name evidence="2" type="ORF">CAMPLR22A2D_LOCUS1655</name>
</gene>
<sequence length="123" mass="12643">MRQLWTPSHRYTSCMKQLKPELALRKNKHVPLARNSNVGAAAPTPAPRASHPAPTTAPTAGTGGAGRGAAAVGRGAATAGIGGAGRGAFYAPRQYAPSTSIAPPPSGGRHSEWRAYFYASGNH</sequence>
<evidence type="ECO:0000313" key="2">
    <source>
        <dbReference type="EMBL" id="SPT17051.1"/>
    </source>
</evidence>
<evidence type="ECO:0000256" key="1">
    <source>
        <dbReference type="SAM" id="MobiDB-lite"/>
    </source>
</evidence>
<protein>
    <submittedName>
        <fullName evidence="2">Uncharacterized protein</fullName>
    </submittedName>
</protein>